<reference evidence="2" key="1">
    <citation type="journal article" date="2019" name="Int. J. Syst. Evol. Microbiol.">
        <title>The Global Catalogue of Microorganisms (GCM) 10K type strain sequencing project: providing services to taxonomists for standard genome sequencing and annotation.</title>
        <authorList>
            <consortium name="The Broad Institute Genomics Platform"/>
            <consortium name="The Broad Institute Genome Sequencing Center for Infectious Disease"/>
            <person name="Wu L."/>
            <person name="Ma J."/>
        </authorList>
    </citation>
    <scope>NUCLEOTIDE SEQUENCE [LARGE SCALE GENOMIC DNA]</scope>
    <source>
        <strain evidence="2">CGMCC 4.1467</strain>
    </source>
</reference>
<organism evidence="1 2">
    <name type="scientific">Haloferula chungangensis</name>
    <dbReference type="NCBI Taxonomy" id="1048331"/>
    <lineage>
        <taxon>Bacteria</taxon>
        <taxon>Pseudomonadati</taxon>
        <taxon>Verrucomicrobiota</taxon>
        <taxon>Verrucomicrobiia</taxon>
        <taxon>Verrucomicrobiales</taxon>
        <taxon>Verrucomicrobiaceae</taxon>
        <taxon>Haloferula</taxon>
    </lineage>
</organism>
<protein>
    <submittedName>
        <fullName evidence="1">Uncharacterized protein</fullName>
    </submittedName>
</protein>
<dbReference type="Proteomes" id="UP001596472">
    <property type="component" value="Unassembled WGS sequence"/>
</dbReference>
<keyword evidence="2" id="KW-1185">Reference proteome</keyword>
<comment type="caution">
    <text evidence="1">The sequence shown here is derived from an EMBL/GenBank/DDBJ whole genome shotgun (WGS) entry which is preliminary data.</text>
</comment>
<evidence type="ECO:0000313" key="2">
    <source>
        <dbReference type="Proteomes" id="UP001596472"/>
    </source>
</evidence>
<gene>
    <name evidence="1" type="ORF">ACFQY0_20575</name>
</gene>
<dbReference type="RefSeq" id="WP_379716726.1">
    <property type="nucleotide sequence ID" value="NZ_JBHTBS010000021.1"/>
</dbReference>
<name>A0ABW2LAZ1_9BACT</name>
<dbReference type="EMBL" id="JBHTBS010000021">
    <property type="protein sequence ID" value="MFC7339597.1"/>
    <property type="molecule type" value="Genomic_DNA"/>
</dbReference>
<proteinExistence type="predicted"/>
<sequence length="237" mass="26618">MKKEFVVPILLMSLVVAAPSAPKRSLLDDDPEVIYLEEHVEKPIELLVIKEAQVFSDKEGKRPLGNLVKDQKVLLQAMTDRAYRVSAQTGGNKVTGWVAPWAFASKDPKFVENLKALYDRQMEVAKLVAENRAAIGMTLEEAGKALGSPNKTKVRQTAKGRSGKWEFVDYEEVRHYTYVRDPVTGRSFRQFSHVTQEEIGKTVIEFEDDVVTAIEQTETDEGAGRVKIVIPPVVFAW</sequence>
<evidence type="ECO:0000313" key="1">
    <source>
        <dbReference type="EMBL" id="MFC7339597.1"/>
    </source>
</evidence>
<accession>A0ABW2LAZ1</accession>